<dbReference type="Gene3D" id="3.30.70.100">
    <property type="match status" value="1"/>
</dbReference>
<comment type="caution">
    <text evidence="8">The sequence shown here is derived from an EMBL/GenBank/DDBJ whole genome shotgun (WGS) entry which is preliminary data.</text>
</comment>
<sequence length="89" mass="10258">MKKHIFLSGRVQGVGFRHFTKTKARSLGVKGWVRNLPDGRVEAVFEGDEKLVDQLIEKCKKGPRSAYVQSIDVEEEEEKDAFTEFKVRF</sequence>
<feature type="domain" description="Acylphosphatase-like" evidence="7">
    <location>
        <begin position="2"/>
        <end position="89"/>
    </location>
</feature>
<dbReference type="SUPFAM" id="SSF54975">
    <property type="entry name" value="Acylphosphatase/BLUF domain-like"/>
    <property type="match status" value="1"/>
</dbReference>
<dbReference type="Pfam" id="PF00708">
    <property type="entry name" value="Acylphosphatase"/>
    <property type="match status" value="1"/>
</dbReference>
<protein>
    <recommendedName>
        <fullName evidence="2 4">Acylphosphatase</fullName>
        <ecNumber evidence="2 4">3.6.1.7</ecNumber>
    </recommendedName>
</protein>
<feature type="active site" evidence="4">
    <location>
        <position position="17"/>
    </location>
</feature>
<dbReference type="RefSeq" id="WP_255134985.1">
    <property type="nucleotide sequence ID" value="NZ_JANDBC010000002.1"/>
</dbReference>
<dbReference type="PANTHER" id="PTHR47268:SF4">
    <property type="entry name" value="ACYLPHOSPHATASE"/>
    <property type="match status" value="1"/>
</dbReference>
<dbReference type="InterPro" id="IPR020456">
    <property type="entry name" value="Acylphosphatase"/>
</dbReference>
<evidence type="ECO:0000256" key="1">
    <source>
        <dbReference type="ARBA" id="ARBA00005614"/>
    </source>
</evidence>
<evidence type="ECO:0000313" key="9">
    <source>
        <dbReference type="Proteomes" id="UP001139125"/>
    </source>
</evidence>
<dbReference type="InterPro" id="IPR017968">
    <property type="entry name" value="Acylphosphatase_CS"/>
</dbReference>
<comment type="catalytic activity">
    <reaction evidence="3 4 5">
        <text>an acyl phosphate + H2O = a carboxylate + phosphate + H(+)</text>
        <dbReference type="Rhea" id="RHEA:14965"/>
        <dbReference type="ChEBI" id="CHEBI:15377"/>
        <dbReference type="ChEBI" id="CHEBI:15378"/>
        <dbReference type="ChEBI" id="CHEBI:29067"/>
        <dbReference type="ChEBI" id="CHEBI:43474"/>
        <dbReference type="ChEBI" id="CHEBI:59918"/>
        <dbReference type="EC" id="3.6.1.7"/>
    </reaction>
</comment>
<dbReference type="EC" id="3.6.1.7" evidence="2 4"/>
<evidence type="ECO:0000256" key="3">
    <source>
        <dbReference type="ARBA" id="ARBA00047645"/>
    </source>
</evidence>
<accession>A0A9X2L4C1</accession>
<evidence type="ECO:0000256" key="6">
    <source>
        <dbReference type="RuleBase" id="RU004168"/>
    </source>
</evidence>
<gene>
    <name evidence="8" type="ORF">NM125_11025</name>
</gene>
<dbReference type="PROSITE" id="PS00151">
    <property type="entry name" value="ACYLPHOSPHATASE_2"/>
    <property type="match status" value="1"/>
</dbReference>
<proteinExistence type="inferred from homology"/>
<dbReference type="Proteomes" id="UP001139125">
    <property type="component" value="Unassembled WGS sequence"/>
</dbReference>
<dbReference type="PRINTS" id="PR00112">
    <property type="entry name" value="ACYLPHPHTASE"/>
</dbReference>
<evidence type="ECO:0000313" key="8">
    <source>
        <dbReference type="EMBL" id="MCP9292111.1"/>
    </source>
</evidence>
<dbReference type="AlphaFoldDB" id="A0A9X2L4C1"/>
<reference evidence="8" key="1">
    <citation type="submission" date="2022-06" db="EMBL/GenBank/DDBJ databases">
        <title>Gracilimonas sp. CAU 1638 isolated from sea sediment.</title>
        <authorList>
            <person name="Kim W."/>
        </authorList>
    </citation>
    <scope>NUCLEOTIDE SEQUENCE</scope>
    <source>
        <strain evidence="8">CAU 1638</strain>
    </source>
</reference>
<dbReference type="EMBL" id="JANDBC010000002">
    <property type="protein sequence ID" value="MCP9292111.1"/>
    <property type="molecule type" value="Genomic_DNA"/>
</dbReference>
<dbReference type="InterPro" id="IPR001792">
    <property type="entry name" value="Acylphosphatase-like_dom"/>
</dbReference>
<dbReference type="GO" id="GO:0003998">
    <property type="term" value="F:acylphosphatase activity"/>
    <property type="evidence" value="ECO:0007669"/>
    <property type="project" value="UniProtKB-EC"/>
</dbReference>
<dbReference type="PROSITE" id="PS00150">
    <property type="entry name" value="ACYLPHOSPHATASE_1"/>
    <property type="match status" value="1"/>
</dbReference>
<keyword evidence="4 5" id="KW-0378">Hydrolase</keyword>
<keyword evidence="9" id="KW-1185">Reference proteome</keyword>
<name>A0A9X2L4C1_9BACT</name>
<comment type="similarity">
    <text evidence="1 6">Belongs to the acylphosphatase family.</text>
</comment>
<dbReference type="InterPro" id="IPR036046">
    <property type="entry name" value="Acylphosphatase-like_dom_sf"/>
</dbReference>
<feature type="active site" evidence="4">
    <location>
        <position position="35"/>
    </location>
</feature>
<dbReference type="PROSITE" id="PS51160">
    <property type="entry name" value="ACYLPHOSPHATASE_3"/>
    <property type="match status" value="1"/>
</dbReference>
<evidence type="ECO:0000256" key="4">
    <source>
        <dbReference type="PROSITE-ProRule" id="PRU00520"/>
    </source>
</evidence>
<dbReference type="PANTHER" id="PTHR47268">
    <property type="entry name" value="ACYLPHOSPHATASE"/>
    <property type="match status" value="1"/>
</dbReference>
<evidence type="ECO:0000256" key="2">
    <source>
        <dbReference type="ARBA" id="ARBA00012150"/>
    </source>
</evidence>
<evidence type="ECO:0000259" key="7">
    <source>
        <dbReference type="PROSITE" id="PS51160"/>
    </source>
</evidence>
<evidence type="ECO:0000256" key="5">
    <source>
        <dbReference type="RuleBase" id="RU000553"/>
    </source>
</evidence>
<organism evidence="8 9">
    <name type="scientific">Gracilimonas sediminicola</name>
    <dbReference type="NCBI Taxonomy" id="2952158"/>
    <lineage>
        <taxon>Bacteria</taxon>
        <taxon>Pseudomonadati</taxon>
        <taxon>Balneolota</taxon>
        <taxon>Balneolia</taxon>
        <taxon>Balneolales</taxon>
        <taxon>Balneolaceae</taxon>
        <taxon>Gracilimonas</taxon>
    </lineage>
</organism>